<name>W5LWZ3_LEPOC</name>
<dbReference type="PANTHER" id="PTHR33488:SF2">
    <property type="entry name" value="EARLY ENDOSOME ANTIGEN 1-LIKE"/>
    <property type="match status" value="1"/>
</dbReference>
<dbReference type="Ensembl" id="ENSLOCT00000000652.1">
    <property type="protein sequence ID" value="ENSLOCP00000000650.1"/>
    <property type="gene ID" value="ENSLOCG00000000588.1"/>
</dbReference>
<evidence type="ECO:0000256" key="1">
    <source>
        <dbReference type="SAM" id="Coils"/>
    </source>
</evidence>
<sequence>MEIIQVTKKITKAEDVQNDNKMLMKPYANLEEFLMPAPISIAILGELVFISSNTDFSIKNPPKDGFKFIHYPESFRTCLMQVCNAGWGAFNEAHNNMDQIRLTLPEYVKKAVKLILQDDDKLIELMLPDQLENISSIAEDCKILSELTEEKFTFVIDLIHELMEACVNAKVAHSEELEELKQKIEESKLRKETTEEGKRRANKTFENMQKAQQEYKKAMDSLPSGWDIVGMNFVEGLTNFVNICYSVCAASVIKQHLYQITGSLESHRTSFFFHEDKIHWNELYDQKKLIIDINKLKKQALEFDTMLSNIIKTNLNKHLKDVVHTAEKASNIASLVNMISVTYREISKEYLMDRISTFPVTTPQLAKQQGEQSTQRKSAGDVAADNARFRIEQSRAQMNQAQEMFQKSLENLDKYHSNLTEILVTMRSCEVKEIDFKTTIKMLTKGLDAMGKVKEQWEKMVFFFQMLSNIIKTNLNKHLKDVVHTAEKAGSSKLGYSAKSFLRDLLYNQAFQASNIASLVNMISVTYREISKEYLMDRIRSLGKLMALDPTKSEFDTERKKLQIGCEEAEAGIKAIVLKNK</sequence>
<reference evidence="2" key="3">
    <citation type="submission" date="2025-09" db="UniProtKB">
        <authorList>
            <consortium name="Ensembl"/>
        </authorList>
    </citation>
    <scope>IDENTIFICATION</scope>
</reference>
<evidence type="ECO:0000313" key="3">
    <source>
        <dbReference type="Proteomes" id="UP000018468"/>
    </source>
</evidence>
<feature type="coiled-coil region" evidence="1">
    <location>
        <begin position="384"/>
        <end position="411"/>
    </location>
</feature>
<dbReference type="InParanoid" id="W5LWZ3"/>
<dbReference type="Proteomes" id="UP000018468">
    <property type="component" value="Unassembled WGS sequence"/>
</dbReference>
<dbReference type="Bgee" id="ENSLOCG00000000588">
    <property type="expression patterns" value="Expressed in heart and 11 other cell types or tissues"/>
</dbReference>
<protein>
    <submittedName>
        <fullName evidence="2">Uncharacterized protein</fullName>
    </submittedName>
</protein>
<proteinExistence type="predicted"/>
<dbReference type="PANTHER" id="PTHR33488">
    <property type="entry name" value="ZGC:162509"/>
    <property type="match status" value="1"/>
</dbReference>
<dbReference type="HOGENOM" id="CLU_025135_0_0_1"/>
<keyword evidence="1" id="KW-0175">Coiled coil</keyword>
<accession>W5LWZ3</accession>
<evidence type="ECO:0000313" key="2">
    <source>
        <dbReference type="Ensembl" id="ENSLOCP00000000650.1"/>
    </source>
</evidence>
<dbReference type="GeneTree" id="ENSGT00390000008061"/>
<reference evidence="3" key="1">
    <citation type="submission" date="2011-12" db="EMBL/GenBank/DDBJ databases">
        <title>The Draft Genome of Lepisosteus oculatus.</title>
        <authorList>
            <consortium name="The Broad Institute Genome Assembly &amp; Analysis Group"/>
            <consortium name="Computational R&amp;D Group"/>
            <consortium name="and Sequencing Platform"/>
            <person name="Di Palma F."/>
            <person name="Alfoldi J."/>
            <person name="Johnson J."/>
            <person name="Berlin A."/>
            <person name="Gnerre S."/>
            <person name="Jaffe D."/>
            <person name="MacCallum I."/>
            <person name="Young S."/>
            <person name="Walker B.J."/>
            <person name="Lander E.S."/>
            <person name="Lindblad-Toh K."/>
        </authorList>
    </citation>
    <scope>NUCLEOTIDE SEQUENCE [LARGE SCALE GENOMIC DNA]</scope>
</reference>
<organism evidence="2 3">
    <name type="scientific">Lepisosteus oculatus</name>
    <name type="common">Spotted gar</name>
    <dbReference type="NCBI Taxonomy" id="7918"/>
    <lineage>
        <taxon>Eukaryota</taxon>
        <taxon>Metazoa</taxon>
        <taxon>Chordata</taxon>
        <taxon>Craniata</taxon>
        <taxon>Vertebrata</taxon>
        <taxon>Euteleostomi</taxon>
        <taxon>Actinopterygii</taxon>
        <taxon>Neopterygii</taxon>
        <taxon>Holostei</taxon>
        <taxon>Semionotiformes</taxon>
        <taxon>Lepisosteidae</taxon>
        <taxon>Lepisosteus</taxon>
    </lineage>
</organism>
<dbReference type="AlphaFoldDB" id="W5LWZ3"/>
<feature type="coiled-coil region" evidence="1">
    <location>
        <begin position="163"/>
        <end position="221"/>
    </location>
</feature>
<reference evidence="2" key="2">
    <citation type="submission" date="2025-08" db="UniProtKB">
        <authorList>
            <consortium name="Ensembl"/>
        </authorList>
    </citation>
    <scope>IDENTIFICATION</scope>
</reference>
<keyword evidence="3" id="KW-1185">Reference proteome</keyword>
<dbReference type="eggNOG" id="ENOG502QVK4">
    <property type="taxonomic scope" value="Eukaryota"/>
</dbReference>
<dbReference type="STRING" id="7918.ENSLOCP00000000650"/>
<dbReference type="OMA" id="IKASAMF"/>